<dbReference type="GO" id="GO:0006635">
    <property type="term" value="P:fatty acid beta-oxidation"/>
    <property type="evidence" value="ECO:0007669"/>
    <property type="project" value="TreeGrafter"/>
</dbReference>
<dbReference type="PRINTS" id="PR00081">
    <property type="entry name" value="GDHRDH"/>
</dbReference>
<dbReference type="InterPro" id="IPR002347">
    <property type="entry name" value="SDR_fam"/>
</dbReference>
<protein>
    <submittedName>
        <fullName evidence="2">2,4-dienoyl CoA reductase 1, mitochondrial</fullName>
    </submittedName>
</protein>
<keyword evidence="3" id="KW-1185">Reference proteome</keyword>
<evidence type="ECO:0000313" key="3">
    <source>
        <dbReference type="Proteomes" id="UP000694388"/>
    </source>
</evidence>
<dbReference type="GO" id="GO:0008670">
    <property type="term" value="F:2,4-dienoyl-CoA reductase (NADPH) activity"/>
    <property type="evidence" value="ECO:0007669"/>
    <property type="project" value="TreeGrafter"/>
</dbReference>
<dbReference type="CDD" id="cd05369">
    <property type="entry name" value="TER_DECR_SDR_a"/>
    <property type="match status" value="1"/>
</dbReference>
<organism evidence="2 3">
    <name type="scientific">Eptatretus burgeri</name>
    <name type="common">Inshore hagfish</name>
    <dbReference type="NCBI Taxonomy" id="7764"/>
    <lineage>
        <taxon>Eukaryota</taxon>
        <taxon>Metazoa</taxon>
        <taxon>Chordata</taxon>
        <taxon>Craniata</taxon>
        <taxon>Vertebrata</taxon>
        <taxon>Cyclostomata</taxon>
        <taxon>Myxini</taxon>
        <taxon>Myxiniformes</taxon>
        <taxon>Myxinidae</taxon>
        <taxon>Eptatretinae</taxon>
        <taxon>Eptatretus</taxon>
    </lineage>
</organism>
<dbReference type="SUPFAM" id="SSF51735">
    <property type="entry name" value="NAD(P)-binding Rossmann-fold domains"/>
    <property type="match status" value="1"/>
</dbReference>
<dbReference type="GO" id="GO:0005739">
    <property type="term" value="C:mitochondrion"/>
    <property type="evidence" value="ECO:0007669"/>
    <property type="project" value="TreeGrafter"/>
</dbReference>
<dbReference type="AlphaFoldDB" id="A0A8C4QQN1"/>
<dbReference type="PANTHER" id="PTHR43658">
    <property type="entry name" value="SHORT-CHAIN DEHYDROGENASE/REDUCTASE"/>
    <property type="match status" value="1"/>
</dbReference>
<dbReference type="Gene3D" id="3.40.50.720">
    <property type="entry name" value="NAD(P)-binding Rossmann-like Domain"/>
    <property type="match status" value="1"/>
</dbReference>
<dbReference type="Pfam" id="PF13561">
    <property type="entry name" value="adh_short_C2"/>
    <property type="match status" value="1"/>
</dbReference>
<evidence type="ECO:0000313" key="2">
    <source>
        <dbReference type="Ensembl" id="ENSEBUP00000018344.1"/>
    </source>
</evidence>
<name>A0A8C4QQN1_EPTBU</name>
<accession>A0A8C4QQN1</accession>
<dbReference type="Proteomes" id="UP000694388">
    <property type="component" value="Unplaced"/>
</dbReference>
<keyword evidence="1" id="KW-0560">Oxidoreductase</keyword>
<dbReference type="InterPro" id="IPR036291">
    <property type="entry name" value="NAD(P)-bd_dom_sf"/>
</dbReference>
<reference evidence="2" key="2">
    <citation type="submission" date="2025-09" db="UniProtKB">
        <authorList>
            <consortium name="Ensembl"/>
        </authorList>
    </citation>
    <scope>IDENTIFICATION</scope>
</reference>
<reference evidence="2" key="1">
    <citation type="submission" date="2025-08" db="UniProtKB">
        <authorList>
            <consortium name="Ensembl"/>
        </authorList>
    </citation>
    <scope>IDENTIFICATION</scope>
</reference>
<proteinExistence type="predicted"/>
<dbReference type="Ensembl" id="ENSEBUT00000018921.1">
    <property type="protein sequence ID" value="ENSEBUP00000018344.1"/>
    <property type="gene ID" value="ENSEBUG00000011443.1"/>
</dbReference>
<evidence type="ECO:0000256" key="1">
    <source>
        <dbReference type="ARBA" id="ARBA00023002"/>
    </source>
</evidence>
<dbReference type="PANTHER" id="PTHR43658:SF8">
    <property type="entry name" value="17-BETA-HYDROXYSTEROID DEHYDROGENASE 14-RELATED"/>
    <property type="match status" value="1"/>
</dbReference>
<dbReference type="GeneTree" id="ENSGT00940000153801"/>
<sequence length="314" mass="33494">MKQALFMKTRSNSTHEGGQAAFFPADKRPMLPTNTFDGQVALITGGGTGLGRAMTTMLSTLGAECIIMSRKLDVLEETAREISAATGNKVYPIRCDVRDADAVKSAVDEVQNLTGLPHVLISNAAGNFVCPSEKLTPGGWRAITDTVLAGTAYITLEVGRRLIQAKQGAAVLAIGTIYSEFGSGFVAPSAAAKAGVEALYKSLAAEWGRYGLRFNAIQLGPIKTKGAFSRLDPTGQFEAITLARIPTGRFGQPEELANLAAYICSPYASWMTGSSLRFDGGELVSMAGEFNVLQKVTKEQWEMISNLIRKTKGS</sequence>